<sequence>MRTRLRCVRSCLCVFYVCVVCVCAGWSDVMVISRHTFVSIWYLQMLASTGERAVTLWEPMDEGFQNWQDIRDRLPSIVATNKNRNATKIRRMVTQSQLRGIMSQQDNNCSIQ</sequence>
<protein>
    <submittedName>
        <fullName evidence="1">Uncharacterized protein</fullName>
    </submittedName>
</protein>
<organism evidence="1">
    <name type="scientific">Amorphochlora amoebiformis</name>
    <dbReference type="NCBI Taxonomy" id="1561963"/>
    <lineage>
        <taxon>Eukaryota</taxon>
        <taxon>Sar</taxon>
        <taxon>Rhizaria</taxon>
        <taxon>Cercozoa</taxon>
        <taxon>Chlorarachniophyceae</taxon>
        <taxon>Amorphochlora</taxon>
    </lineage>
</organism>
<reference evidence="1" key="1">
    <citation type="submission" date="2021-01" db="EMBL/GenBank/DDBJ databases">
        <authorList>
            <person name="Corre E."/>
            <person name="Pelletier E."/>
            <person name="Niang G."/>
            <person name="Scheremetjew M."/>
            <person name="Finn R."/>
            <person name="Kale V."/>
            <person name="Holt S."/>
            <person name="Cochrane G."/>
            <person name="Meng A."/>
            <person name="Brown T."/>
            <person name="Cohen L."/>
        </authorList>
    </citation>
    <scope>NUCLEOTIDE SEQUENCE</scope>
    <source>
        <strain evidence="1">CCMP2058</strain>
    </source>
</reference>
<dbReference type="EMBL" id="HBEM01024603">
    <property type="protein sequence ID" value="CAD8457750.1"/>
    <property type="molecule type" value="Transcribed_RNA"/>
</dbReference>
<dbReference type="AlphaFoldDB" id="A0A7S0DKI1"/>
<proteinExistence type="predicted"/>
<accession>A0A7S0DKI1</accession>
<gene>
    <name evidence="1" type="ORF">LAMO00422_LOCUS16701</name>
</gene>
<name>A0A7S0DKI1_9EUKA</name>
<evidence type="ECO:0000313" key="1">
    <source>
        <dbReference type="EMBL" id="CAD8457750.1"/>
    </source>
</evidence>